<reference evidence="2" key="2">
    <citation type="submission" date="2025-09" db="UniProtKB">
        <authorList>
            <consortium name="Ensembl"/>
        </authorList>
    </citation>
    <scope>IDENTIFICATION</scope>
</reference>
<evidence type="ECO:0000313" key="3">
    <source>
        <dbReference type="Proteomes" id="UP000261660"/>
    </source>
</evidence>
<reference evidence="2" key="1">
    <citation type="submission" date="2025-08" db="UniProtKB">
        <authorList>
            <consortium name="Ensembl"/>
        </authorList>
    </citation>
    <scope>IDENTIFICATION</scope>
</reference>
<keyword evidence="3" id="KW-1185">Reference proteome</keyword>
<dbReference type="Gene3D" id="3.10.100.10">
    <property type="entry name" value="Mannose-Binding Protein A, subunit A"/>
    <property type="match status" value="1"/>
</dbReference>
<feature type="domain" description="C-type lectin" evidence="1">
    <location>
        <begin position="35"/>
        <end position="143"/>
    </location>
</feature>
<protein>
    <recommendedName>
        <fullName evidence="1">C-type lectin domain-containing protein</fullName>
    </recommendedName>
</protein>
<dbReference type="PANTHER" id="PTHR45784">
    <property type="entry name" value="C-TYPE LECTIN DOMAIN FAMILY 20 MEMBER A-RELATED"/>
    <property type="match status" value="1"/>
</dbReference>
<dbReference type="InParanoid" id="A0A3Q3GGX6"/>
<dbReference type="SMART" id="SM00034">
    <property type="entry name" value="CLECT"/>
    <property type="match status" value="1"/>
</dbReference>
<dbReference type="STRING" id="56723.ENSLBEP00000032612"/>
<dbReference type="PROSITE" id="PS50041">
    <property type="entry name" value="C_TYPE_LECTIN_2"/>
    <property type="match status" value="1"/>
</dbReference>
<accession>A0A3Q3GGX6</accession>
<dbReference type="Ensembl" id="ENSLBET00000034071.1">
    <property type="protein sequence ID" value="ENSLBEP00000032612.1"/>
    <property type="gene ID" value="ENSLBEG00000024577.1"/>
</dbReference>
<dbReference type="Pfam" id="PF00059">
    <property type="entry name" value="Lectin_C"/>
    <property type="match status" value="1"/>
</dbReference>
<dbReference type="GeneTree" id="ENSGT01030000235115"/>
<dbReference type="InterPro" id="IPR016187">
    <property type="entry name" value="CTDL_fold"/>
</dbReference>
<dbReference type="SUPFAM" id="SSF56436">
    <property type="entry name" value="C-type lectin-like"/>
    <property type="match status" value="1"/>
</dbReference>
<name>A0A3Q3GGX6_9LABR</name>
<dbReference type="InterPro" id="IPR001304">
    <property type="entry name" value="C-type_lectin-like"/>
</dbReference>
<evidence type="ECO:0000313" key="2">
    <source>
        <dbReference type="Ensembl" id="ENSLBEP00000032612.1"/>
    </source>
</evidence>
<organism evidence="2 3">
    <name type="scientific">Labrus bergylta</name>
    <name type="common">ballan wrasse</name>
    <dbReference type="NCBI Taxonomy" id="56723"/>
    <lineage>
        <taxon>Eukaryota</taxon>
        <taxon>Metazoa</taxon>
        <taxon>Chordata</taxon>
        <taxon>Craniata</taxon>
        <taxon>Vertebrata</taxon>
        <taxon>Euteleostomi</taxon>
        <taxon>Actinopterygii</taxon>
        <taxon>Neopterygii</taxon>
        <taxon>Teleostei</taxon>
        <taxon>Neoteleostei</taxon>
        <taxon>Acanthomorphata</taxon>
        <taxon>Eupercaria</taxon>
        <taxon>Labriformes</taxon>
        <taxon>Labridae</taxon>
        <taxon>Labrus</taxon>
    </lineage>
</organism>
<sequence length="152" mass="18140">MSDLFSYLYTIKIQNHLHCLITLRDEYKTFAANPPGQRTFVLIQKAMNWTDAREYCRNHHTDLAMMLTEPEARDLGTVKGPHRVWIGMYREPWRWSDNRNSSFKNWGRGEPSNYASAQYCVYFYRDKTWGDSECSKLFPFWCQTGDKRKLFS</sequence>
<proteinExistence type="predicted"/>
<dbReference type="InterPro" id="IPR016186">
    <property type="entry name" value="C-type_lectin-like/link_sf"/>
</dbReference>
<dbReference type="PANTHER" id="PTHR45784:SF5">
    <property type="entry name" value="C-TYPE LECTIN DOMAIN FAMILY 20 MEMBER A-RELATED"/>
    <property type="match status" value="1"/>
</dbReference>
<dbReference type="Proteomes" id="UP000261660">
    <property type="component" value="Unplaced"/>
</dbReference>
<dbReference type="AlphaFoldDB" id="A0A3Q3GGX6"/>
<evidence type="ECO:0000259" key="1">
    <source>
        <dbReference type="PROSITE" id="PS50041"/>
    </source>
</evidence>